<evidence type="ECO:0000313" key="2">
    <source>
        <dbReference type="Proteomes" id="UP000054279"/>
    </source>
</evidence>
<evidence type="ECO:0000313" key="1">
    <source>
        <dbReference type="EMBL" id="KIJ38037.1"/>
    </source>
</evidence>
<protein>
    <submittedName>
        <fullName evidence="1">Uncharacterized protein</fullName>
    </submittedName>
</protein>
<keyword evidence="2" id="KW-1185">Reference proteome</keyword>
<proteinExistence type="predicted"/>
<accession>A0A0C9V902</accession>
<dbReference type="Proteomes" id="UP000054279">
    <property type="component" value="Unassembled WGS sequence"/>
</dbReference>
<dbReference type="AlphaFoldDB" id="A0A0C9V902"/>
<gene>
    <name evidence="1" type="ORF">M422DRAFT_259435</name>
</gene>
<sequence length="260" mass="28899">MANLIRSAKSGSDWTKNELFAFNIAVVNQDVATFFGDPNLPASTVDPIILNNLDPPPGPVAKSTRLFFRYLKDAMERFPQGALTESAVNSFAAYLLGLLDYDEPDRVVHQRLEIGFVMCGSHVDAKPDVCVMDESYLLLVQEDKCRASVDDPESQLIAEAIAAFYENNRRRSAIGLPAIQAKVFAGITMSGTAPTFYKLPITTALLESIMTAQFPPRQTIVHKLVPPVPNMAQFLENGMRPLENRRVILQCFEAFKQFVK</sequence>
<reference evidence="1 2" key="1">
    <citation type="submission" date="2014-06" db="EMBL/GenBank/DDBJ databases">
        <title>Evolutionary Origins and Diversification of the Mycorrhizal Mutualists.</title>
        <authorList>
            <consortium name="DOE Joint Genome Institute"/>
            <consortium name="Mycorrhizal Genomics Consortium"/>
            <person name="Kohler A."/>
            <person name="Kuo A."/>
            <person name="Nagy L.G."/>
            <person name="Floudas D."/>
            <person name="Copeland A."/>
            <person name="Barry K.W."/>
            <person name="Cichocki N."/>
            <person name="Veneault-Fourrey C."/>
            <person name="LaButti K."/>
            <person name="Lindquist E.A."/>
            <person name="Lipzen A."/>
            <person name="Lundell T."/>
            <person name="Morin E."/>
            <person name="Murat C."/>
            <person name="Riley R."/>
            <person name="Ohm R."/>
            <person name="Sun H."/>
            <person name="Tunlid A."/>
            <person name="Henrissat B."/>
            <person name="Grigoriev I.V."/>
            <person name="Hibbett D.S."/>
            <person name="Martin F."/>
        </authorList>
    </citation>
    <scope>NUCLEOTIDE SEQUENCE [LARGE SCALE GENOMIC DNA]</scope>
    <source>
        <strain evidence="1 2">SS14</strain>
    </source>
</reference>
<name>A0A0C9V902_SPHS4</name>
<organism evidence="1 2">
    <name type="scientific">Sphaerobolus stellatus (strain SS14)</name>
    <dbReference type="NCBI Taxonomy" id="990650"/>
    <lineage>
        <taxon>Eukaryota</taxon>
        <taxon>Fungi</taxon>
        <taxon>Dikarya</taxon>
        <taxon>Basidiomycota</taxon>
        <taxon>Agaricomycotina</taxon>
        <taxon>Agaricomycetes</taxon>
        <taxon>Phallomycetidae</taxon>
        <taxon>Geastrales</taxon>
        <taxon>Sphaerobolaceae</taxon>
        <taxon>Sphaerobolus</taxon>
    </lineage>
</organism>
<dbReference type="EMBL" id="KN837164">
    <property type="protein sequence ID" value="KIJ38037.1"/>
    <property type="molecule type" value="Genomic_DNA"/>
</dbReference>
<dbReference type="OrthoDB" id="3253976at2759"/>
<dbReference type="HOGENOM" id="CLU_078038_0_0_1"/>